<dbReference type="EMBL" id="ML995478">
    <property type="protein sequence ID" value="KAF2144892.1"/>
    <property type="molecule type" value="Genomic_DNA"/>
</dbReference>
<dbReference type="InterPro" id="IPR023631">
    <property type="entry name" value="Amidase_dom"/>
</dbReference>
<proteinExistence type="inferred from homology"/>
<dbReference type="PANTHER" id="PTHR46072">
    <property type="entry name" value="AMIDASE-RELATED-RELATED"/>
    <property type="match status" value="1"/>
</dbReference>
<dbReference type="Proteomes" id="UP000799438">
    <property type="component" value="Unassembled WGS sequence"/>
</dbReference>
<dbReference type="EC" id="3.5.1.4" evidence="3"/>
<evidence type="ECO:0000256" key="3">
    <source>
        <dbReference type="ARBA" id="ARBA00012922"/>
    </source>
</evidence>
<dbReference type="SUPFAM" id="SSF75304">
    <property type="entry name" value="Amidase signature (AS) enzymes"/>
    <property type="match status" value="1"/>
</dbReference>
<evidence type="ECO:0000256" key="6">
    <source>
        <dbReference type="PIRSR" id="PIRSR001221-2"/>
    </source>
</evidence>
<feature type="domain" description="Amidase" evidence="7">
    <location>
        <begin position="93"/>
        <end position="546"/>
    </location>
</feature>
<comment type="catalytic activity">
    <reaction evidence="1">
        <text>a monocarboxylic acid amide + H2O = a monocarboxylate + NH4(+)</text>
        <dbReference type="Rhea" id="RHEA:12020"/>
        <dbReference type="ChEBI" id="CHEBI:15377"/>
        <dbReference type="ChEBI" id="CHEBI:28938"/>
        <dbReference type="ChEBI" id="CHEBI:35757"/>
        <dbReference type="ChEBI" id="CHEBI:83628"/>
        <dbReference type="EC" id="3.5.1.4"/>
    </reaction>
</comment>
<dbReference type="InterPro" id="IPR036928">
    <property type="entry name" value="AS_sf"/>
</dbReference>
<dbReference type="InterPro" id="IPR020556">
    <property type="entry name" value="Amidase_CS"/>
</dbReference>
<feature type="binding site" evidence="6">
    <location>
        <begin position="246"/>
        <end position="249"/>
    </location>
    <ligand>
        <name>substrate</name>
    </ligand>
</feature>
<evidence type="ECO:0000256" key="1">
    <source>
        <dbReference type="ARBA" id="ARBA00001311"/>
    </source>
</evidence>
<dbReference type="GO" id="GO:0004040">
    <property type="term" value="F:amidase activity"/>
    <property type="evidence" value="ECO:0007669"/>
    <property type="project" value="UniProtKB-EC"/>
</dbReference>
<evidence type="ECO:0000259" key="7">
    <source>
        <dbReference type="Pfam" id="PF01425"/>
    </source>
</evidence>
<dbReference type="AlphaFoldDB" id="A0A6A6BL97"/>
<feature type="active site" description="Charge relay system" evidence="5">
    <location>
        <position position="149"/>
    </location>
</feature>
<name>A0A6A6BL97_9PEZI</name>
<evidence type="ECO:0000313" key="9">
    <source>
        <dbReference type="Proteomes" id="UP000799438"/>
    </source>
</evidence>
<evidence type="ECO:0000256" key="2">
    <source>
        <dbReference type="ARBA" id="ARBA00009199"/>
    </source>
</evidence>
<reference evidence="8" key="1">
    <citation type="journal article" date="2020" name="Stud. Mycol.">
        <title>101 Dothideomycetes genomes: a test case for predicting lifestyles and emergence of pathogens.</title>
        <authorList>
            <person name="Haridas S."/>
            <person name="Albert R."/>
            <person name="Binder M."/>
            <person name="Bloem J."/>
            <person name="Labutti K."/>
            <person name="Salamov A."/>
            <person name="Andreopoulos B."/>
            <person name="Baker S."/>
            <person name="Barry K."/>
            <person name="Bills G."/>
            <person name="Bluhm B."/>
            <person name="Cannon C."/>
            <person name="Castanera R."/>
            <person name="Culley D."/>
            <person name="Daum C."/>
            <person name="Ezra D."/>
            <person name="Gonzalez J."/>
            <person name="Henrissat B."/>
            <person name="Kuo A."/>
            <person name="Liang C."/>
            <person name="Lipzen A."/>
            <person name="Lutzoni F."/>
            <person name="Magnuson J."/>
            <person name="Mondo S."/>
            <person name="Nolan M."/>
            <person name="Ohm R."/>
            <person name="Pangilinan J."/>
            <person name="Park H.-J."/>
            <person name="Ramirez L."/>
            <person name="Alfaro M."/>
            <person name="Sun H."/>
            <person name="Tritt A."/>
            <person name="Yoshinaga Y."/>
            <person name="Zwiers L.-H."/>
            <person name="Turgeon B."/>
            <person name="Goodwin S."/>
            <person name="Spatafora J."/>
            <person name="Crous P."/>
            <person name="Grigoriev I."/>
        </authorList>
    </citation>
    <scope>NUCLEOTIDE SEQUENCE</scope>
    <source>
        <strain evidence="8">CBS 121167</strain>
    </source>
</reference>
<organism evidence="8 9">
    <name type="scientific">Aplosporella prunicola CBS 121167</name>
    <dbReference type="NCBI Taxonomy" id="1176127"/>
    <lineage>
        <taxon>Eukaryota</taxon>
        <taxon>Fungi</taxon>
        <taxon>Dikarya</taxon>
        <taxon>Ascomycota</taxon>
        <taxon>Pezizomycotina</taxon>
        <taxon>Dothideomycetes</taxon>
        <taxon>Dothideomycetes incertae sedis</taxon>
        <taxon>Botryosphaeriales</taxon>
        <taxon>Aplosporellaceae</taxon>
        <taxon>Aplosporella</taxon>
    </lineage>
</organism>
<feature type="active site" description="Acyl-ester intermediate" evidence="5">
    <location>
        <position position="249"/>
    </location>
</feature>
<dbReference type="Gene3D" id="3.90.1300.10">
    <property type="entry name" value="Amidase signature (AS) domain"/>
    <property type="match status" value="1"/>
</dbReference>
<comment type="similarity">
    <text evidence="2">Belongs to the amidase family.</text>
</comment>
<feature type="binding site" evidence="6">
    <location>
        <position position="199"/>
    </location>
    <ligand>
        <name>substrate</name>
    </ligand>
</feature>
<dbReference type="OrthoDB" id="6428749at2759"/>
<keyword evidence="4" id="KW-0378">Hydrolase</keyword>
<feature type="binding site" evidence="6">
    <location>
        <position position="225"/>
    </location>
    <ligand>
        <name>substrate</name>
    </ligand>
</feature>
<evidence type="ECO:0000256" key="4">
    <source>
        <dbReference type="ARBA" id="ARBA00022801"/>
    </source>
</evidence>
<protein>
    <recommendedName>
        <fullName evidence="3">amidase</fullName>
        <ecNumber evidence="3">3.5.1.4</ecNumber>
    </recommendedName>
</protein>
<dbReference type="PANTHER" id="PTHR46072:SF3">
    <property type="entry name" value="AMIDASE"/>
    <property type="match status" value="1"/>
</dbReference>
<dbReference type="PIRSF" id="PIRSF001221">
    <property type="entry name" value="Amidase_fungi"/>
    <property type="match status" value="1"/>
</dbReference>
<dbReference type="PROSITE" id="PS00571">
    <property type="entry name" value="AMIDASES"/>
    <property type="match status" value="1"/>
</dbReference>
<dbReference type="GeneID" id="54295441"/>
<dbReference type="RefSeq" id="XP_033400604.1">
    <property type="nucleotide sequence ID" value="XM_033537945.1"/>
</dbReference>
<evidence type="ECO:0000313" key="8">
    <source>
        <dbReference type="EMBL" id="KAF2144892.1"/>
    </source>
</evidence>
<evidence type="ECO:0000256" key="5">
    <source>
        <dbReference type="PIRSR" id="PIRSR001221-1"/>
    </source>
</evidence>
<accession>A0A6A6BL97</accession>
<sequence>MTATSVDGPPQTWQARVAAKRAKSVAGIPAAWKLAPAFQRSLNANATSGTNLIELGAVRQSGVLSEKEIGITETPTAGALLQQLRRGELAAEDVVVAFCKRAAVAQQLTSCLTETFFDEAIERAHFLDEYLKKEKRPIGPLHGLPISVKDSFCVKGHATTLGFVSFLDNPPASQNSALVQILLDLGAVLYVKTNIPQTLMTADSDNNVFGRTLNPHNTSLTAGGSSGGEGALVALRGSILGVGTDVAGSIRIPSLCCGVYGFKPTPNRIPYGGQVSPALLGDPGIPPAAGPLGQSVADLQIFFKSVLDAVPWKYDSTASAVPWLGHSMDALANSDKELLTVGVLAEDPDFPLHPPVRRAFAAATAALAKAGHKIVQLPQDTLSSPSTACRIAFELFSIDPLQTTAGYIKRSGEPFVKSVLGSMPPGEPKNYSIDMLAALNVERTAFGEKWRQIWVENGLDLVLSPGAQNTAVPHDTYGLPPYTALWNLLDYPACIIPYGKSSKETDPQPVKVEAPAKGPDYDPDAVHGAPCAIQISTPPFHDEKCLAVADIVDQVLNGRN</sequence>
<dbReference type="Pfam" id="PF01425">
    <property type="entry name" value="Amidase"/>
    <property type="match status" value="1"/>
</dbReference>
<feature type="active site" description="Charge relay system" evidence="5">
    <location>
        <position position="225"/>
    </location>
</feature>
<gene>
    <name evidence="8" type="ORF">K452DRAFT_244341</name>
</gene>
<keyword evidence="9" id="KW-1185">Reference proteome</keyword>